<sequence length="241" mass="28888">MIINRKLSVNYFYLLAFIFIMCGCDMKKKLVNQVFEIYGEKNVLDDMIINMEVYANSEKYPGFSTWKVVTILYKGNRFQFPENNDDIVSYVIHYTYRQQVGMFKMDAEIPKNARGGHDVNMLYILREGDHVYLKYYSRRSDVARNNPLATTDATLPQEEYFKKYSSVIYEDHPQHLKKIFDLYIPKLQSYQLYPYEKLNMDYYKKLSLEEKKKIAMPEQYLRKMNLPKDELNILLEISKNR</sequence>
<keyword evidence="1" id="KW-1133">Transmembrane helix</keyword>
<organism evidence="2 3">
    <name type="scientific">Escherichia coli</name>
    <dbReference type="NCBI Taxonomy" id="562"/>
    <lineage>
        <taxon>Bacteria</taxon>
        <taxon>Pseudomonadati</taxon>
        <taxon>Pseudomonadota</taxon>
        <taxon>Gammaproteobacteria</taxon>
        <taxon>Enterobacterales</taxon>
        <taxon>Enterobacteriaceae</taxon>
        <taxon>Escherichia</taxon>
    </lineage>
</organism>
<dbReference type="PROSITE" id="PS51257">
    <property type="entry name" value="PROKAR_LIPOPROTEIN"/>
    <property type="match status" value="1"/>
</dbReference>
<reference evidence="2 3" key="1">
    <citation type="submission" date="2019-03" db="EMBL/GenBank/DDBJ databases">
        <authorList>
            <consortium name="Pathogen Informatics"/>
        </authorList>
    </citation>
    <scope>NUCLEOTIDE SEQUENCE [LARGE SCALE GENOMIC DNA]</scope>
    <source>
        <strain evidence="2 3">NCTC10974</strain>
    </source>
</reference>
<gene>
    <name evidence="2" type="ORF">NCTC10974_02970</name>
</gene>
<dbReference type="Proteomes" id="UP000358010">
    <property type="component" value="Unassembled WGS sequence"/>
</dbReference>
<evidence type="ECO:0008006" key="4">
    <source>
        <dbReference type="Google" id="ProtNLM"/>
    </source>
</evidence>
<keyword evidence="1" id="KW-0472">Membrane</keyword>
<evidence type="ECO:0000256" key="1">
    <source>
        <dbReference type="SAM" id="Phobius"/>
    </source>
</evidence>
<accession>A0A485JIC2</accession>
<dbReference type="EMBL" id="CAADJZ010000001">
    <property type="protein sequence ID" value="VFT69438.1"/>
    <property type="molecule type" value="Genomic_DNA"/>
</dbReference>
<evidence type="ECO:0000313" key="3">
    <source>
        <dbReference type="Proteomes" id="UP000358010"/>
    </source>
</evidence>
<dbReference type="AlphaFoldDB" id="A0A485JIC2"/>
<feature type="transmembrane region" description="Helical" evidence="1">
    <location>
        <begin position="6"/>
        <end position="24"/>
    </location>
</feature>
<keyword evidence="1" id="KW-0812">Transmembrane</keyword>
<name>A0A485JIC2_ECOLX</name>
<protein>
    <recommendedName>
        <fullName evidence="4">Lipoprotein</fullName>
    </recommendedName>
</protein>
<proteinExistence type="predicted"/>
<evidence type="ECO:0000313" key="2">
    <source>
        <dbReference type="EMBL" id="VFT69438.1"/>
    </source>
</evidence>